<accession>A0A9P5ZEH9</accession>
<evidence type="ECO:0000313" key="1">
    <source>
        <dbReference type="EMBL" id="KAF9486603.1"/>
    </source>
</evidence>
<dbReference type="Proteomes" id="UP000807025">
    <property type="component" value="Unassembled WGS sequence"/>
</dbReference>
<sequence>MCRCRWQGPSVRGRNTPQQSRRRRHLIHHVIWSAHGPTRNRKRSVRRLGSSHCSFIPTIVHTAGFTVATAPLRRPALSQCTALISRLPPRRFSPSTYLGTLFIVYGKFSSGRYFLAADSHSRFW</sequence>
<evidence type="ECO:0000313" key="2">
    <source>
        <dbReference type="Proteomes" id="UP000807025"/>
    </source>
</evidence>
<proteinExistence type="predicted"/>
<dbReference type="EMBL" id="MU155125">
    <property type="protein sequence ID" value="KAF9486603.1"/>
    <property type="molecule type" value="Genomic_DNA"/>
</dbReference>
<reference evidence="1" key="1">
    <citation type="submission" date="2020-11" db="EMBL/GenBank/DDBJ databases">
        <authorList>
            <consortium name="DOE Joint Genome Institute"/>
            <person name="Ahrendt S."/>
            <person name="Riley R."/>
            <person name="Andreopoulos W."/>
            <person name="Labutti K."/>
            <person name="Pangilinan J."/>
            <person name="Ruiz-Duenas F.J."/>
            <person name="Barrasa J.M."/>
            <person name="Sanchez-Garcia M."/>
            <person name="Camarero S."/>
            <person name="Miyauchi S."/>
            <person name="Serrano A."/>
            <person name="Linde D."/>
            <person name="Babiker R."/>
            <person name="Drula E."/>
            <person name="Ayuso-Fernandez I."/>
            <person name="Pacheco R."/>
            <person name="Padilla G."/>
            <person name="Ferreira P."/>
            <person name="Barriuso J."/>
            <person name="Kellner H."/>
            <person name="Castanera R."/>
            <person name="Alfaro M."/>
            <person name="Ramirez L."/>
            <person name="Pisabarro A.G."/>
            <person name="Kuo A."/>
            <person name="Tritt A."/>
            <person name="Lipzen A."/>
            <person name="He G."/>
            <person name="Yan M."/>
            <person name="Ng V."/>
            <person name="Cullen D."/>
            <person name="Martin F."/>
            <person name="Rosso M.-N."/>
            <person name="Henrissat B."/>
            <person name="Hibbett D."/>
            <person name="Martinez A.T."/>
            <person name="Grigoriev I.V."/>
        </authorList>
    </citation>
    <scope>NUCLEOTIDE SEQUENCE</scope>
    <source>
        <strain evidence="1">ATCC 90797</strain>
    </source>
</reference>
<protein>
    <submittedName>
        <fullName evidence="1">Uncharacterized protein</fullName>
    </submittedName>
</protein>
<name>A0A9P5ZEH9_PLEER</name>
<dbReference type="AlphaFoldDB" id="A0A9P5ZEH9"/>
<keyword evidence="2" id="KW-1185">Reference proteome</keyword>
<organism evidence="1 2">
    <name type="scientific">Pleurotus eryngii</name>
    <name type="common">Boletus of the steppes</name>
    <dbReference type="NCBI Taxonomy" id="5323"/>
    <lineage>
        <taxon>Eukaryota</taxon>
        <taxon>Fungi</taxon>
        <taxon>Dikarya</taxon>
        <taxon>Basidiomycota</taxon>
        <taxon>Agaricomycotina</taxon>
        <taxon>Agaricomycetes</taxon>
        <taxon>Agaricomycetidae</taxon>
        <taxon>Agaricales</taxon>
        <taxon>Pleurotineae</taxon>
        <taxon>Pleurotaceae</taxon>
        <taxon>Pleurotus</taxon>
    </lineage>
</organism>
<comment type="caution">
    <text evidence="1">The sequence shown here is derived from an EMBL/GenBank/DDBJ whole genome shotgun (WGS) entry which is preliminary data.</text>
</comment>
<gene>
    <name evidence="1" type="ORF">BDN71DRAFT_1594844</name>
</gene>